<protein>
    <submittedName>
        <fullName evidence="2">Uncharacterized protein</fullName>
    </submittedName>
</protein>
<evidence type="ECO:0000256" key="1">
    <source>
        <dbReference type="SAM" id="Phobius"/>
    </source>
</evidence>
<evidence type="ECO:0000313" key="2">
    <source>
        <dbReference type="EMBL" id="ODN65359.1"/>
    </source>
</evidence>
<keyword evidence="1" id="KW-0472">Membrane</keyword>
<keyword evidence="1" id="KW-0812">Transmembrane</keyword>
<keyword evidence="1" id="KW-1133">Transmembrane helix</keyword>
<keyword evidence="3" id="KW-1185">Reference proteome</keyword>
<accession>A0A1E3GMT0</accession>
<dbReference type="EMBL" id="MCRI01000118">
    <property type="protein sequence ID" value="ODN65359.1"/>
    <property type="molecule type" value="Genomic_DNA"/>
</dbReference>
<comment type="caution">
    <text evidence="2">The sequence shown here is derived from an EMBL/GenBank/DDBJ whole genome shotgun (WGS) entry which is preliminary data.</text>
</comment>
<evidence type="ECO:0000313" key="3">
    <source>
        <dbReference type="Proteomes" id="UP000094379"/>
    </source>
</evidence>
<dbReference type="Proteomes" id="UP000094379">
    <property type="component" value="Unassembled WGS sequence"/>
</dbReference>
<proteinExistence type="predicted"/>
<feature type="transmembrane region" description="Helical" evidence="1">
    <location>
        <begin position="12"/>
        <end position="34"/>
    </location>
</feature>
<dbReference type="AlphaFoldDB" id="A0A1E3GMT0"/>
<reference evidence="2 3" key="1">
    <citation type="submission" date="2016-07" db="EMBL/GenBank/DDBJ databases">
        <title>Draft Genome Sequence of Methylophaga muralis Bur 1.</title>
        <authorList>
            <person name="Vasilenko O.V."/>
            <person name="Doronina N.V."/>
            <person name="Shmareva M.N."/>
            <person name="Tarlachkov S.V."/>
            <person name="Mustakhimov I."/>
            <person name="Trotsenko Y.A."/>
        </authorList>
    </citation>
    <scope>NUCLEOTIDE SEQUENCE [LARGE SCALE GENOMIC DNA]</scope>
    <source>
        <strain evidence="2 3">Bur 1</strain>
    </source>
</reference>
<sequence>MFKKIDEFLMQKFPHIILLFTIFWLGLVAIGWYLSK</sequence>
<organism evidence="2 3">
    <name type="scientific">Methylophaga muralis</name>
    <dbReference type="NCBI Taxonomy" id="291169"/>
    <lineage>
        <taxon>Bacteria</taxon>
        <taxon>Pseudomonadati</taxon>
        <taxon>Pseudomonadota</taxon>
        <taxon>Gammaproteobacteria</taxon>
        <taxon>Thiotrichales</taxon>
        <taxon>Piscirickettsiaceae</taxon>
        <taxon>Methylophaga</taxon>
    </lineage>
</organism>
<name>A0A1E3GMT0_9GAMM</name>
<gene>
    <name evidence="2" type="ORF">A9E74_02833</name>
</gene>